<gene>
    <name evidence="1" type="ORF">LOK49_LG14G01883</name>
</gene>
<sequence>MLMDYNWTEILKRKELFRETFVGFDPNTVAKMGVKEIMEIASNKAIMLTESRVRCIVDNAKCIVQASFA</sequence>
<evidence type="ECO:0000313" key="1">
    <source>
        <dbReference type="EMBL" id="KAI7984936.1"/>
    </source>
</evidence>
<dbReference type="Proteomes" id="UP001060215">
    <property type="component" value="Chromosome 15"/>
</dbReference>
<accession>A0ACC0FBZ2</accession>
<proteinExistence type="predicted"/>
<dbReference type="EMBL" id="CM045772">
    <property type="protein sequence ID" value="KAI7984936.1"/>
    <property type="molecule type" value="Genomic_DNA"/>
</dbReference>
<comment type="caution">
    <text evidence="1">The sequence shown here is derived from an EMBL/GenBank/DDBJ whole genome shotgun (WGS) entry which is preliminary data.</text>
</comment>
<reference evidence="1 2" key="1">
    <citation type="journal article" date="2022" name="Plant J.">
        <title>Chromosome-level genome of Camellia lanceoleosa provides a valuable resource for understanding genome evolution and self-incompatibility.</title>
        <authorList>
            <person name="Gong W."/>
            <person name="Xiao S."/>
            <person name="Wang L."/>
            <person name="Liao Z."/>
            <person name="Chang Y."/>
            <person name="Mo W."/>
            <person name="Hu G."/>
            <person name="Li W."/>
            <person name="Zhao G."/>
            <person name="Zhu H."/>
            <person name="Hu X."/>
            <person name="Ji K."/>
            <person name="Xiang X."/>
            <person name="Song Q."/>
            <person name="Yuan D."/>
            <person name="Jin S."/>
            <person name="Zhang L."/>
        </authorList>
    </citation>
    <scope>NUCLEOTIDE SEQUENCE [LARGE SCALE GENOMIC DNA]</scope>
    <source>
        <strain evidence="1">SQ_2022a</strain>
    </source>
</reference>
<name>A0ACC0FBZ2_9ERIC</name>
<protein>
    <submittedName>
        <fullName evidence="1">DNA-3-methyladenine glycosylase</fullName>
    </submittedName>
</protein>
<evidence type="ECO:0000313" key="2">
    <source>
        <dbReference type="Proteomes" id="UP001060215"/>
    </source>
</evidence>
<organism evidence="1 2">
    <name type="scientific">Camellia lanceoleosa</name>
    <dbReference type="NCBI Taxonomy" id="1840588"/>
    <lineage>
        <taxon>Eukaryota</taxon>
        <taxon>Viridiplantae</taxon>
        <taxon>Streptophyta</taxon>
        <taxon>Embryophyta</taxon>
        <taxon>Tracheophyta</taxon>
        <taxon>Spermatophyta</taxon>
        <taxon>Magnoliopsida</taxon>
        <taxon>eudicotyledons</taxon>
        <taxon>Gunneridae</taxon>
        <taxon>Pentapetalae</taxon>
        <taxon>asterids</taxon>
        <taxon>Ericales</taxon>
        <taxon>Theaceae</taxon>
        <taxon>Camellia</taxon>
    </lineage>
</organism>
<keyword evidence="2" id="KW-1185">Reference proteome</keyword>